<organism evidence="11 12">
    <name type="scientific">Torulaspora globosa</name>
    <dbReference type="NCBI Taxonomy" id="48254"/>
    <lineage>
        <taxon>Eukaryota</taxon>
        <taxon>Fungi</taxon>
        <taxon>Dikarya</taxon>
        <taxon>Ascomycota</taxon>
        <taxon>Saccharomycotina</taxon>
        <taxon>Saccharomycetes</taxon>
        <taxon>Saccharomycetales</taxon>
        <taxon>Saccharomycetaceae</taxon>
        <taxon>Torulaspora</taxon>
    </lineage>
</organism>
<dbReference type="GO" id="GO:0031507">
    <property type="term" value="P:heterochromatin formation"/>
    <property type="evidence" value="ECO:0007669"/>
    <property type="project" value="TreeGrafter"/>
</dbReference>
<feature type="domain" description="Histone deacetylase" evidence="10">
    <location>
        <begin position="20"/>
        <end position="385"/>
    </location>
</feature>
<dbReference type="PRINTS" id="PR01270">
    <property type="entry name" value="HDASUPER"/>
</dbReference>
<dbReference type="PANTHER" id="PTHR10625">
    <property type="entry name" value="HISTONE DEACETYLASE HDAC1-RELATED"/>
    <property type="match status" value="1"/>
</dbReference>
<keyword evidence="7" id="KW-0805">Transcription regulation</keyword>
<keyword evidence="6" id="KW-0156">Chromatin regulator</keyword>
<dbReference type="PANTHER" id="PTHR10625:SF14">
    <property type="entry name" value="HISTONE DEACETYLASE 8"/>
    <property type="match status" value="1"/>
</dbReference>
<dbReference type="Pfam" id="PF00850">
    <property type="entry name" value="Hist_deacetyl"/>
    <property type="match status" value="1"/>
</dbReference>
<evidence type="ECO:0000313" key="11">
    <source>
        <dbReference type="EMBL" id="QLQ78866.1"/>
    </source>
</evidence>
<gene>
    <name evidence="11" type="ORF">HG537_0B02140</name>
</gene>
<reference evidence="11 12" key="1">
    <citation type="submission" date="2020-06" db="EMBL/GenBank/DDBJ databases">
        <title>The yeast mating-type switching endonuclease HO is a domesticated member of an unorthodox homing genetic element family.</title>
        <authorList>
            <person name="Coughlan A.Y."/>
            <person name="Lombardi L."/>
            <person name="Braun-Galleani S."/>
            <person name="Martos A.R."/>
            <person name="Galeote V."/>
            <person name="Bigey F."/>
            <person name="Dequin S."/>
            <person name="Byrne K.P."/>
            <person name="Wolfe K.H."/>
        </authorList>
    </citation>
    <scope>NUCLEOTIDE SEQUENCE [LARGE SCALE GENOMIC DNA]</scope>
    <source>
        <strain evidence="11 12">CBS2947</strain>
    </source>
</reference>
<evidence type="ECO:0000256" key="4">
    <source>
        <dbReference type="ARBA" id="ARBA00022491"/>
    </source>
</evidence>
<dbReference type="GO" id="GO:0005634">
    <property type="term" value="C:nucleus"/>
    <property type="evidence" value="ECO:0007669"/>
    <property type="project" value="UniProtKB-SubCell"/>
</dbReference>
<keyword evidence="4" id="KW-0678">Repressor</keyword>
<dbReference type="OrthoDB" id="73273at2759"/>
<protein>
    <recommendedName>
        <fullName evidence="3">histone deacetylase</fullName>
        <ecNumber evidence="3">3.5.1.98</ecNumber>
    </recommendedName>
</protein>
<evidence type="ECO:0000256" key="8">
    <source>
        <dbReference type="ARBA" id="ARBA00023163"/>
    </source>
</evidence>
<dbReference type="SUPFAM" id="SSF52768">
    <property type="entry name" value="Arginase/deacetylase"/>
    <property type="match status" value="1"/>
</dbReference>
<keyword evidence="5" id="KW-0378">Hydrolase</keyword>
<dbReference type="InterPro" id="IPR023696">
    <property type="entry name" value="Ureohydrolase_dom_sf"/>
</dbReference>
<name>A0A7H9HNP8_9SACH</name>
<dbReference type="Proteomes" id="UP000510647">
    <property type="component" value="Chromosome 2"/>
</dbReference>
<dbReference type="Gene3D" id="3.40.800.20">
    <property type="entry name" value="Histone deacetylase domain"/>
    <property type="match status" value="1"/>
</dbReference>
<evidence type="ECO:0000256" key="5">
    <source>
        <dbReference type="ARBA" id="ARBA00022801"/>
    </source>
</evidence>
<dbReference type="AlphaFoldDB" id="A0A7H9HNP8"/>
<comment type="subcellular location">
    <subcellularLocation>
        <location evidence="1">Nucleus</location>
    </subcellularLocation>
</comment>
<keyword evidence="12" id="KW-1185">Reference proteome</keyword>
<dbReference type="GO" id="GO:0010557">
    <property type="term" value="P:positive regulation of macromolecule biosynthetic process"/>
    <property type="evidence" value="ECO:0007669"/>
    <property type="project" value="UniProtKB-ARBA"/>
</dbReference>
<sequence>MVKTVISTSEFQAQVSDLLPCNKYRKSQLIHALIKSFSLLDGFDKIIGNPICSKKDIIQFHTTDYVDTILSDRWNTVLPLDDDESEWNQLLELASCWNGKETYKSAWIESRLKLYGKFKAIRQTATVVSRKRSAWDALLGEDSLGEDYEENKGIDSEDLKKYNLEGDCPVFSYLPMYCQVVTGATLALADETVRGEKSICINWDGGRHHAFKQKASGFCYVNDIVLLIQKLRSKGFKTISYVDFDLHHGDGVEKALQYSKHVQTISLHMFEAGFFPGTGSLESSSTGNNVVNIPLLHGLDDMLLDQLVGKLINPLLKKHRPEALIIQCGGDGLMGDGFNEWQLSVRQLTKCIVDLTGLFDNIPVFLLGGGGYNETLMSRFYAYLTYEILIKFSSKQIPNFEFDNYALIPEHEFADAYAHEDYKFWAYEHEGGLRKKHLKNDNNPELVTLLQNHYNVSENS</sequence>
<dbReference type="EMBL" id="CP059268">
    <property type="protein sequence ID" value="QLQ78866.1"/>
    <property type="molecule type" value="Genomic_DNA"/>
</dbReference>
<proteinExistence type="inferred from homology"/>
<evidence type="ECO:0000256" key="2">
    <source>
        <dbReference type="ARBA" id="ARBA00006457"/>
    </source>
</evidence>
<keyword evidence="9" id="KW-0539">Nucleus</keyword>
<dbReference type="InterPro" id="IPR000286">
    <property type="entry name" value="HDACs"/>
</dbReference>
<comment type="similarity">
    <text evidence="2">Belongs to the histone deacetylase family. HD type 1 subfamily.</text>
</comment>
<keyword evidence="8" id="KW-0804">Transcription</keyword>
<dbReference type="GO" id="GO:0141221">
    <property type="term" value="F:histone deacetylase activity, hydrolytic mechanism"/>
    <property type="evidence" value="ECO:0007669"/>
    <property type="project" value="UniProtKB-EC"/>
</dbReference>
<evidence type="ECO:0000256" key="6">
    <source>
        <dbReference type="ARBA" id="ARBA00022853"/>
    </source>
</evidence>
<dbReference type="InterPro" id="IPR037138">
    <property type="entry name" value="His_deacetylse_dom_sf"/>
</dbReference>
<dbReference type="InterPro" id="IPR023801">
    <property type="entry name" value="His_deacetylse_dom"/>
</dbReference>
<accession>A0A7H9HNP8</accession>
<evidence type="ECO:0000259" key="10">
    <source>
        <dbReference type="Pfam" id="PF00850"/>
    </source>
</evidence>
<evidence type="ECO:0000313" key="12">
    <source>
        <dbReference type="Proteomes" id="UP000510647"/>
    </source>
</evidence>
<evidence type="ECO:0000256" key="3">
    <source>
        <dbReference type="ARBA" id="ARBA00012111"/>
    </source>
</evidence>
<dbReference type="GO" id="GO:0006355">
    <property type="term" value="P:regulation of DNA-templated transcription"/>
    <property type="evidence" value="ECO:0007669"/>
    <property type="project" value="UniProtKB-ARBA"/>
</dbReference>
<evidence type="ECO:0000256" key="7">
    <source>
        <dbReference type="ARBA" id="ARBA00023015"/>
    </source>
</evidence>
<evidence type="ECO:0000256" key="1">
    <source>
        <dbReference type="ARBA" id="ARBA00004123"/>
    </source>
</evidence>
<evidence type="ECO:0000256" key="9">
    <source>
        <dbReference type="ARBA" id="ARBA00023242"/>
    </source>
</evidence>
<dbReference type="EC" id="3.5.1.98" evidence="3"/>